<dbReference type="NCBIfam" id="TIGR01439">
    <property type="entry name" value="lp_hng_hel_AbrB"/>
    <property type="match status" value="1"/>
</dbReference>
<evidence type="ECO:0000259" key="2">
    <source>
        <dbReference type="PROSITE" id="PS51740"/>
    </source>
</evidence>
<proteinExistence type="predicted"/>
<organism evidence="3 4">
    <name type="scientific">Desulfofundulus thermobenzoicus</name>
    <dbReference type="NCBI Taxonomy" id="29376"/>
    <lineage>
        <taxon>Bacteria</taxon>
        <taxon>Bacillati</taxon>
        <taxon>Bacillota</taxon>
        <taxon>Clostridia</taxon>
        <taxon>Eubacteriales</taxon>
        <taxon>Peptococcaceae</taxon>
        <taxon>Desulfofundulus</taxon>
    </lineage>
</organism>
<dbReference type="Pfam" id="PF04014">
    <property type="entry name" value="MazE_antitoxin"/>
    <property type="match status" value="1"/>
</dbReference>
<dbReference type="GO" id="GO:0003677">
    <property type="term" value="F:DNA binding"/>
    <property type="evidence" value="ECO:0007669"/>
    <property type="project" value="UniProtKB-UniRule"/>
</dbReference>
<evidence type="ECO:0000256" key="1">
    <source>
        <dbReference type="PROSITE-ProRule" id="PRU01076"/>
    </source>
</evidence>
<dbReference type="AlphaFoldDB" id="A0A6N7INE1"/>
<dbReference type="SUPFAM" id="SSF89447">
    <property type="entry name" value="AbrB/MazE/MraZ-like"/>
    <property type="match status" value="1"/>
</dbReference>
<protein>
    <submittedName>
        <fullName evidence="3">AbrB/MazE/SpoVT family DNA-binding domain-containing protein</fullName>
    </submittedName>
</protein>
<gene>
    <name evidence="3" type="ORF">GFC01_04445</name>
</gene>
<dbReference type="EMBL" id="WHYR01000008">
    <property type="protein sequence ID" value="MQL51525.1"/>
    <property type="molecule type" value="Genomic_DNA"/>
</dbReference>
<dbReference type="SMART" id="SM00966">
    <property type="entry name" value="SpoVT_AbrB"/>
    <property type="match status" value="1"/>
</dbReference>
<dbReference type="PROSITE" id="PS51740">
    <property type="entry name" value="SPOVT_ABRB"/>
    <property type="match status" value="1"/>
</dbReference>
<dbReference type="OrthoDB" id="71707at2"/>
<dbReference type="Gene3D" id="2.10.260.10">
    <property type="match status" value="1"/>
</dbReference>
<sequence length="130" mass="14738">MVLGAKAPPLFLDVSMKEKVPIKENCPKVTLILNVKYSILVVRKEKGSKVKMAVVKLSSKRQVTLPAGICRKLNLKEGDRLLLEIKDDRLILTRMPGSFSRYLSGSAGGIYGRTMEEIDRYVRKERDSWE</sequence>
<feature type="domain" description="SpoVT-AbrB" evidence="2">
    <location>
        <begin position="52"/>
        <end position="97"/>
    </location>
</feature>
<reference evidence="3 4" key="1">
    <citation type="submission" date="2019-10" db="EMBL/GenBank/DDBJ databases">
        <title>Comparative genomics of sulfur disproportionating microorganisms.</title>
        <authorList>
            <person name="Ward L.M."/>
            <person name="Bertran E."/>
            <person name="Johnston D."/>
        </authorList>
    </citation>
    <scope>NUCLEOTIDE SEQUENCE [LARGE SCALE GENOMIC DNA]</scope>
    <source>
        <strain evidence="3 4">DSM 14055</strain>
    </source>
</reference>
<dbReference type="InterPro" id="IPR007159">
    <property type="entry name" value="SpoVT-AbrB_dom"/>
</dbReference>
<dbReference type="InterPro" id="IPR037914">
    <property type="entry name" value="SpoVT-AbrB_sf"/>
</dbReference>
<accession>A0A6N7INE1</accession>
<keyword evidence="4" id="KW-1185">Reference proteome</keyword>
<dbReference type="Proteomes" id="UP000441717">
    <property type="component" value="Unassembled WGS sequence"/>
</dbReference>
<name>A0A6N7INE1_9FIRM</name>
<evidence type="ECO:0000313" key="3">
    <source>
        <dbReference type="EMBL" id="MQL51525.1"/>
    </source>
</evidence>
<comment type="caution">
    <text evidence="3">The sequence shown here is derived from an EMBL/GenBank/DDBJ whole genome shotgun (WGS) entry which is preliminary data.</text>
</comment>
<evidence type="ECO:0000313" key="4">
    <source>
        <dbReference type="Proteomes" id="UP000441717"/>
    </source>
</evidence>
<keyword evidence="1 3" id="KW-0238">DNA-binding</keyword>